<evidence type="ECO:0000259" key="4">
    <source>
        <dbReference type="Pfam" id="PF13579"/>
    </source>
</evidence>
<sequence>MDAIDLAEGGVVRCVLDLCNVLSLHDCQVTLATYNAQDVPEAWHDRPGAPQVVHIAEEPGKFQQALESATVAHLHTIWDPRNITLARQLRRRQVPYVVSLHGMLDDWCTAQKALKKKVFHWLLGRRMLEGAYRVHCTASGEEQQARKWYPQGTSVVLPLLVDMPSPELLPGPEPARQAYPSLTNGDAQLLFLSRVHPKKGVDTLLRAAALATQQGVALQVNIAGPGDEAYVAELQALAESLGIADRCHFLGLVTGDVKLSLYEAADLFVLPTHQENFGLVLPESLVCGTPVVTTKGVDIWPEIEAAGGVIVEPHPEAFADQIATLVADLPALVERGLRGRQYIADWLDAERVVEQYKKLYSDAMDHQPEGR</sequence>
<feature type="domain" description="Glycosyltransferase subfamily 4-like N-terminal" evidence="4">
    <location>
        <begin position="9"/>
        <end position="156"/>
    </location>
</feature>
<evidence type="ECO:0000313" key="6">
    <source>
        <dbReference type="Proteomes" id="UP000315750"/>
    </source>
</evidence>
<dbReference type="SUPFAM" id="SSF53756">
    <property type="entry name" value="UDP-Glycosyltransferase/glycogen phosphorylase"/>
    <property type="match status" value="1"/>
</dbReference>
<dbReference type="KEGG" id="amuc:Pan181_07710"/>
<keyword evidence="6" id="KW-1185">Reference proteome</keyword>
<dbReference type="Gene3D" id="3.40.50.2000">
    <property type="entry name" value="Glycogen Phosphorylase B"/>
    <property type="match status" value="2"/>
</dbReference>
<name>A0A518AIM7_9BACT</name>
<dbReference type="PANTHER" id="PTHR12526:SF510">
    <property type="entry name" value="D-INOSITOL 3-PHOSPHATE GLYCOSYLTRANSFERASE"/>
    <property type="match status" value="1"/>
</dbReference>
<evidence type="ECO:0000256" key="1">
    <source>
        <dbReference type="ARBA" id="ARBA00022676"/>
    </source>
</evidence>
<dbReference type="Proteomes" id="UP000315750">
    <property type="component" value="Chromosome"/>
</dbReference>
<organism evidence="5 6">
    <name type="scientific">Aeoliella mucimassa</name>
    <dbReference type="NCBI Taxonomy" id="2527972"/>
    <lineage>
        <taxon>Bacteria</taxon>
        <taxon>Pseudomonadati</taxon>
        <taxon>Planctomycetota</taxon>
        <taxon>Planctomycetia</taxon>
        <taxon>Pirellulales</taxon>
        <taxon>Lacipirellulaceae</taxon>
        <taxon>Aeoliella</taxon>
    </lineage>
</organism>
<keyword evidence="2 5" id="KW-0808">Transferase</keyword>
<feature type="domain" description="Glycosyl transferase family 1" evidence="3">
    <location>
        <begin position="184"/>
        <end position="328"/>
    </location>
</feature>
<evidence type="ECO:0000313" key="5">
    <source>
        <dbReference type="EMBL" id="QDU54588.1"/>
    </source>
</evidence>
<protein>
    <submittedName>
        <fullName evidence="5">D-inositol 3-phosphate glycosyltransferase</fullName>
        <ecNumber evidence="5">2.4.1.250</ecNumber>
    </submittedName>
</protein>
<dbReference type="InterPro" id="IPR028098">
    <property type="entry name" value="Glyco_trans_4-like_N"/>
</dbReference>
<dbReference type="EC" id="2.4.1.250" evidence="5"/>
<dbReference type="InterPro" id="IPR001296">
    <property type="entry name" value="Glyco_trans_1"/>
</dbReference>
<accession>A0A518AIM7</accession>
<dbReference type="Pfam" id="PF00534">
    <property type="entry name" value="Glycos_transf_1"/>
    <property type="match status" value="1"/>
</dbReference>
<keyword evidence="1 5" id="KW-0328">Glycosyltransferase</keyword>
<reference evidence="5 6" key="1">
    <citation type="submission" date="2019-02" db="EMBL/GenBank/DDBJ databases">
        <title>Deep-cultivation of Planctomycetes and their phenomic and genomic characterization uncovers novel biology.</title>
        <authorList>
            <person name="Wiegand S."/>
            <person name="Jogler M."/>
            <person name="Boedeker C."/>
            <person name="Pinto D."/>
            <person name="Vollmers J."/>
            <person name="Rivas-Marin E."/>
            <person name="Kohn T."/>
            <person name="Peeters S.H."/>
            <person name="Heuer A."/>
            <person name="Rast P."/>
            <person name="Oberbeckmann S."/>
            <person name="Bunk B."/>
            <person name="Jeske O."/>
            <person name="Meyerdierks A."/>
            <person name="Storesund J.E."/>
            <person name="Kallscheuer N."/>
            <person name="Luecker S."/>
            <person name="Lage O.M."/>
            <person name="Pohl T."/>
            <person name="Merkel B.J."/>
            <person name="Hornburger P."/>
            <person name="Mueller R.-W."/>
            <person name="Bruemmer F."/>
            <person name="Labrenz M."/>
            <person name="Spormann A.M."/>
            <person name="Op den Camp H."/>
            <person name="Overmann J."/>
            <person name="Amann R."/>
            <person name="Jetten M.S.M."/>
            <person name="Mascher T."/>
            <person name="Medema M.H."/>
            <person name="Devos D.P."/>
            <person name="Kaster A.-K."/>
            <person name="Ovreas L."/>
            <person name="Rohde M."/>
            <person name="Galperin M.Y."/>
            <person name="Jogler C."/>
        </authorList>
    </citation>
    <scope>NUCLEOTIDE SEQUENCE [LARGE SCALE GENOMIC DNA]</scope>
    <source>
        <strain evidence="5 6">Pan181</strain>
    </source>
</reference>
<evidence type="ECO:0000256" key="2">
    <source>
        <dbReference type="ARBA" id="ARBA00022679"/>
    </source>
</evidence>
<proteinExistence type="predicted"/>
<evidence type="ECO:0000259" key="3">
    <source>
        <dbReference type="Pfam" id="PF00534"/>
    </source>
</evidence>
<dbReference type="AlphaFoldDB" id="A0A518AIM7"/>
<dbReference type="GO" id="GO:0102710">
    <property type="term" value="F:D-inositol-3-phosphate glycosyltransferase activity"/>
    <property type="evidence" value="ECO:0007669"/>
    <property type="project" value="UniProtKB-EC"/>
</dbReference>
<gene>
    <name evidence="5" type="primary">mshA_1</name>
    <name evidence="5" type="ORF">Pan181_07710</name>
</gene>
<dbReference type="EMBL" id="CP036278">
    <property type="protein sequence ID" value="QDU54588.1"/>
    <property type="molecule type" value="Genomic_DNA"/>
</dbReference>
<dbReference type="Pfam" id="PF13579">
    <property type="entry name" value="Glyco_trans_4_4"/>
    <property type="match status" value="1"/>
</dbReference>
<dbReference type="PANTHER" id="PTHR12526">
    <property type="entry name" value="GLYCOSYLTRANSFERASE"/>
    <property type="match status" value="1"/>
</dbReference>